<dbReference type="PROSITE" id="PS50007">
    <property type="entry name" value="PIPLC_X_DOMAIN"/>
    <property type="match status" value="1"/>
</dbReference>
<dbReference type="InterPro" id="IPR030395">
    <property type="entry name" value="GP_PDE_dom"/>
</dbReference>
<dbReference type="RefSeq" id="WP_344249594.1">
    <property type="nucleotide sequence ID" value="NZ_BAAAPM010000008.1"/>
</dbReference>
<evidence type="ECO:0000259" key="2">
    <source>
        <dbReference type="PROSITE" id="PS51704"/>
    </source>
</evidence>
<dbReference type="SUPFAM" id="SSF51695">
    <property type="entry name" value="PLC-like phosphodiesterases"/>
    <property type="match status" value="1"/>
</dbReference>
<name>A0ABN2JP67_9MICO</name>
<gene>
    <name evidence="3" type="ORF">GCM10009809_32000</name>
</gene>
<dbReference type="Pfam" id="PF03009">
    <property type="entry name" value="GDPD"/>
    <property type="match status" value="1"/>
</dbReference>
<keyword evidence="4" id="KW-1185">Reference proteome</keyword>
<organism evidence="3 4">
    <name type="scientific">Isoptericola hypogeus</name>
    <dbReference type="NCBI Taxonomy" id="300179"/>
    <lineage>
        <taxon>Bacteria</taxon>
        <taxon>Bacillati</taxon>
        <taxon>Actinomycetota</taxon>
        <taxon>Actinomycetes</taxon>
        <taxon>Micrococcales</taxon>
        <taxon>Promicromonosporaceae</taxon>
        <taxon>Isoptericola</taxon>
    </lineage>
</organism>
<reference evidence="3 4" key="1">
    <citation type="journal article" date="2019" name="Int. J. Syst. Evol. Microbiol.">
        <title>The Global Catalogue of Microorganisms (GCM) 10K type strain sequencing project: providing services to taxonomists for standard genome sequencing and annotation.</title>
        <authorList>
            <consortium name="The Broad Institute Genomics Platform"/>
            <consortium name="The Broad Institute Genome Sequencing Center for Infectious Disease"/>
            <person name="Wu L."/>
            <person name="Ma J."/>
        </authorList>
    </citation>
    <scope>NUCLEOTIDE SEQUENCE [LARGE SCALE GENOMIC DNA]</scope>
    <source>
        <strain evidence="3 4">JCM 15589</strain>
    </source>
</reference>
<comment type="caution">
    <text evidence="3">The sequence shown here is derived from an EMBL/GenBank/DDBJ whole genome shotgun (WGS) entry which is preliminary data.</text>
</comment>
<dbReference type="PROSITE" id="PS51704">
    <property type="entry name" value="GP_PDE"/>
    <property type="match status" value="1"/>
</dbReference>
<evidence type="ECO:0000256" key="1">
    <source>
        <dbReference type="SAM" id="SignalP"/>
    </source>
</evidence>
<dbReference type="EMBL" id="BAAAPM010000008">
    <property type="protein sequence ID" value="GAA1734314.1"/>
    <property type="molecule type" value="Genomic_DNA"/>
</dbReference>
<accession>A0ABN2JP67</accession>
<keyword evidence="1" id="KW-0732">Signal</keyword>
<dbReference type="InterPro" id="IPR017946">
    <property type="entry name" value="PLC-like_Pdiesterase_TIM-brl"/>
</dbReference>
<dbReference type="Proteomes" id="UP001501138">
    <property type="component" value="Unassembled WGS sequence"/>
</dbReference>
<evidence type="ECO:0000313" key="4">
    <source>
        <dbReference type="Proteomes" id="UP001501138"/>
    </source>
</evidence>
<dbReference type="PANTHER" id="PTHR46211">
    <property type="entry name" value="GLYCEROPHOSPHORYL DIESTER PHOSPHODIESTERASE"/>
    <property type="match status" value="1"/>
</dbReference>
<dbReference type="Gene3D" id="3.20.20.190">
    <property type="entry name" value="Phosphatidylinositol (PI) phosphodiesterase"/>
    <property type="match status" value="1"/>
</dbReference>
<dbReference type="PANTHER" id="PTHR46211:SF14">
    <property type="entry name" value="GLYCEROPHOSPHODIESTER PHOSPHODIESTERASE"/>
    <property type="match status" value="1"/>
</dbReference>
<protein>
    <submittedName>
        <fullName evidence="3">Glycerophosphodiester phosphodiesterase family protein</fullName>
    </submittedName>
</protein>
<feature type="domain" description="GP-PDE" evidence="2">
    <location>
        <begin position="48"/>
        <end position="356"/>
    </location>
</feature>
<feature type="signal peptide" evidence="1">
    <location>
        <begin position="1"/>
        <end position="26"/>
    </location>
</feature>
<proteinExistence type="predicted"/>
<feature type="chain" id="PRO_5045114857" evidence="1">
    <location>
        <begin position="27"/>
        <end position="376"/>
    </location>
</feature>
<sequence>MRTRHAAVAAMLAAVLVGAGTAPAVAGGGGGHGSGHDQAHRHPGPRTFDLQAHRGGVALTVENTLPAFANALELGVSTLELDVQITADGHAVVTHDRDPNSAKCVDTAPAFPGDPDFPYVPGTAYIKDLTLAQVRTIDCGSLRQPQFPGQELHPGEPMPLLSEVFELVNEYRARKVRLNVETKVEAGAPEQTAPREQFVQVVAGEVRDARLCDQVTIQSFDWGALMRMREVEPRLPIVALTNGQQFLQAGQEGASPWLGGLDIDDFSGSLQDRFVAAAASFGADAVSPVHGDPQGAGVGDPGYVPFTTPALVDAAHDAGMRVVPWTIDDRATIESLMDAGVDGLITDRPDLLRQVMAERGLRLPKPYREPRHQHEH</sequence>
<evidence type="ECO:0000313" key="3">
    <source>
        <dbReference type="EMBL" id="GAA1734314.1"/>
    </source>
</evidence>